<feature type="signal peptide" evidence="12">
    <location>
        <begin position="1"/>
        <end position="22"/>
    </location>
</feature>
<keyword evidence="7 11" id="KW-0472">Membrane</keyword>
<dbReference type="GO" id="GO:0030424">
    <property type="term" value="C:axon"/>
    <property type="evidence" value="ECO:0007669"/>
    <property type="project" value="TreeGrafter"/>
</dbReference>
<dbReference type="KEGG" id="els:105019140"/>
<dbReference type="SMART" id="SM00408">
    <property type="entry name" value="IGc2"/>
    <property type="match status" value="4"/>
</dbReference>
<keyword evidence="3 12" id="KW-0732">Signal</keyword>
<feature type="domain" description="Ig-like" evidence="13">
    <location>
        <begin position="116"/>
        <end position="201"/>
    </location>
</feature>
<dbReference type="InterPro" id="IPR007110">
    <property type="entry name" value="Ig-like_dom"/>
</dbReference>
<dbReference type="InterPro" id="IPR050958">
    <property type="entry name" value="Cell_Adh-Cytoskel_Orgn"/>
</dbReference>
<evidence type="ECO:0000256" key="6">
    <source>
        <dbReference type="ARBA" id="ARBA00022989"/>
    </source>
</evidence>
<dbReference type="InterPro" id="IPR013106">
    <property type="entry name" value="Ig_V-set"/>
</dbReference>
<dbReference type="GO" id="GO:0005886">
    <property type="term" value="C:plasma membrane"/>
    <property type="evidence" value="ECO:0007669"/>
    <property type="project" value="UniProtKB-ARBA"/>
</dbReference>
<dbReference type="InterPro" id="IPR003598">
    <property type="entry name" value="Ig_sub2"/>
</dbReference>
<reference evidence="15" key="2">
    <citation type="submission" date="2020-02" db="EMBL/GenBank/DDBJ databases">
        <title>Esox lucius (northern pike) genome, fEsoLuc1, primary haplotype.</title>
        <authorList>
            <person name="Myers G."/>
            <person name="Karagic N."/>
            <person name="Meyer A."/>
            <person name="Pippel M."/>
            <person name="Reichard M."/>
            <person name="Winkler S."/>
            <person name="Tracey A."/>
            <person name="Sims Y."/>
            <person name="Howe K."/>
            <person name="Rhie A."/>
            <person name="Formenti G."/>
            <person name="Durbin R."/>
            <person name="Fedrigo O."/>
            <person name="Jarvis E.D."/>
        </authorList>
    </citation>
    <scope>NUCLEOTIDE SEQUENCE [LARGE SCALE GENOMIC DNA]</scope>
</reference>
<dbReference type="SMART" id="SM00409">
    <property type="entry name" value="IG"/>
    <property type="match status" value="4"/>
</dbReference>
<keyword evidence="9" id="KW-0325">Glycoprotein</keyword>
<dbReference type="SMART" id="SM00060">
    <property type="entry name" value="FN3"/>
    <property type="match status" value="2"/>
</dbReference>
<keyword evidence="10" id="KW-0393">Immunoglobulin domain</keyword>
<feature type="domain" description="Fibronectin type-III" evidence="14">
    <location>
        <begin position="489"/>
        <end position="584"/>
    </location>
</feature>
<evidence type="ECO:0000313" key="16">
    <source>
        <dbReference type="Proteomes" id="UP000265140"/>
    </source>
</evidence>
<keyword evidence="6 11" id="KW-1133">Transmembrane helix</keyword>
<evidence type="ECO:0000256" key="3">
    <source>
        <dbReference type="ARBA" id="ARBA00022729"/>
    </source>
</evidence>
<evidence type="ECO:0000256" key="5">
    <source>
        <dbReference type="ARBA" id="ARBA00022889"/>
    </source>
</evidence>
<dbReference type="CTD" id="566122"/>
<dbReference type="PRINTS" id="PR01838">
    <property type="entry name" value="NCAMFAMILY"/>
</dbReference>
<dbReference type="GO" id="GO:0043025">
    <property type="term" value="C:neuronal cell body"/>
    <property type="evidence" value="ECO:0007669"/>
    <property type="project" value="TreeGrafter"/>
</dbReference>
<dbReference type="Pfam" id="PF07679">
    <property type="entry name" value="I-set"/>
    <property type="match status" value="4"/>
</dbReference>
<name>A0A3P9ALH5_ESOLU</name>
<dbReference type="InterPro" id="IPR003961">
    <property type="entry name" value="FN3_dom"/>
</dbReference>
<dbReference type="PROSITE" id="PS50835">
    <property type="entry name" value="IG_LIKE"/>
    <property type="match status" value="4"/>
</dbReference>
<dbReference type="SUPFAM" id="SSF49265">
    <property type="entry name" value="Fibronectin type III"/>
    <property type="match status" value="1"/>
</dbReference>
<feature type="transmembrane region" description="Helical" evidence="11">
    <location>
        <begin position="599"/>
        <end position="621"/>
    </location>
</feature>
<evidence type="ECO:0000256" key="2">
    <source>
        <dbReference type="ARBA" id="ARBA00022692"/>
    </source>
</evidence>
<evidence type="ECO:0000256" key="8">
    <source>
        <dbReference type="ARBA" id="ARBA00023157"/>
    </source>
</evidence>
<protein>
    <recommendedName>
        <fullName evidence="17">Neural cell adhesion molecule 3</fullName>
    </recommendedName>
</protein>
<dbReference type="FunFam" id="2.60.40.10:FF:000032">
    <property type="entry name" value="palladin isoform X1"/>
    <property type="match status" value="2"/>
</dbReference>
<evidence type="ECO:0000259" key="13">
    <source>
        <dbReference type="PROSITE" id="PS50835"/>
    </source>
</evidence>
<dbReference type="InterPro" id="IPR036179">
    <property type="entry name" value="Ig-like_dom_sf"/>
</dbReference>
<dbReference type="Pfam" id="PF00041">
    <property type="entry name" value="fn3"/>
    <property type="match status" value="2"/>
</dbReference>
<dbReference type="AlphaFoldDB" id="A0A3P9ALH5"/>
<keyword evidence="8" id="KW-1015">Disulfide bond</keyword>
<dbReference type="GeneTree" id="ENSGT00940000166537"/>
<comment type="subcellular location">
    <subcellularLocation>
        <location evidence="1">Membrane</location>
        <topology evidence="1">Single-pass membrane protein</topology>
    </subcellularLocation>
</comment>
<keyword evidence="4" id="KW-0677">Repeat</keyword>
<dbReference type="PROSITE" id="PS50853">
    <property type="entry name" value="FN3"/>
    <property type="match status" value="2"/>
</dbReference>
<dbReference type="InParanoid" id="A0A3P9ALH5"/>
<keyword evidence="16" id="KW-1185">Reference proteome</keyword>
<feature type="domain" description="Ig-like" evidence="13">
    <location>
        <begin position="208"/>
        <end position="296"/>
    </location>
</feature>
<dbReference type="SMART" id="SM00406">
    <property type="entry name" value="IGv"/>
    <property type="match status" value="2"/>
</dbReference>
<dbReference type="CDD" id="cd00063">
    <property type="entry name" value="FN3"/>
    <property type="match status" value="2"/>
</dbReference>
<proteinExistence type="predicted"/>
<accession>A0A3P9ALH5</accession>
<dbReference type="GO" id="GO:0008046">
    <property type="term" value="F:axon guidance receptor activity"/>
    <property type="evidence" value="ECO:0007669"/>
    <property type="project" value="TreeGrafter"/>
</dbReference>
<dbReference type="Ensembl" id="ENSELUT00000042740.3">
    <property type="protein sequence ID" value="ENSELUP00000041514.2"/>
    <property type="gene ID" value="ENSELUG00000022393.3"/>
</dbReference>
<reference evidence="15" key="4">
    <citation type="submission" date="2025-09" db="UniProtKB">
        <authorList>
            <consortium name="Ensembl"/>
        </authorList>
    </citation>
    <scope>IDENTIFICATION</scope>
</reference>
<dbReference type="InterPro" id="IPR009138">
    <property type="entry name" value="Neural_cell_adh"/>
</dbReference>
<reference evidence="15" key="3">
    <citation type="submission" date="2025-08" db="UniProtKB">
        <authorList>
            <consortium name="Ensembl"/>
        </authorList>
    </citation>
    <scope>IDENTIFICATION</scope>
</reference>
<dbReference type="InterPro" id="IPR003599">
    <property type="entry name" value="Ig_sub"/>
</dbReference>
<dbReference type="PANTHER" id="PTHR45080">
    <property type="entry name" value="CONTACTIN 5"/>
    <property type="match status" value="1"/>
</dbReference>
<dbReference type="GO" id="GO:0050808">
    <property type="term" value="P:synapse organization"/>
    <property type="evidence" value="ECO:0007669"/>
    <property type="project" value="TreeGrafter"/>
</dbReference>
<feature type="domain" description="Ig-like" evidence="13">
    <location>
        <begin position="299"/>
        <end position="390"/>
    </location>
</feature>
<dbReference type="SUPFAM" id="SSF48726">
    <property type="entry name" value="Immunoglobulin"/>
    <property type="match status" value="4"/>
</dbReference>
<dbReference type="GeneID" id="105019140"/>
<dbReference type="InterPro" id="IPR036116">
    <property type="entry name" value="FN3_sf"/>
</dbReference>
<dbReference type="OMA" id="SATFMLH"/>
<feature type="domain" description="Fibronectin type-III" evidence="14">
    <location>
        <begin position="392"/>
        <end position="486"/>
    </location>
</feature>
<feature type="domain" description="Ig-like" evidence="13">
    <location>
        <begin position="22"/>
        <end position="94"/>
    </location>
</feature>
<dbReference type="RefSeq" id="XP_010883381.2">
    <property type="nucleotide sequence ID" value="XM_010885079.5"/>
</dbReference>
<dbReference type="Gene3D" id="2.60.40.10">
    <property type="entry name" value="Immunoglobulins"/>
    <property type="match status" value="6"/>
</dbReference>
<evidence type="ECO:0000256" key="11">
    <source>
        <dbReference type="SAM" id="Phobius"/>
    </source>
</evidence>
<evidence type="ECO:0000259" key="14">
    <source>
        <dbReference type="PROSITE" id="PS50853"/>
    </source>
</evidence>
<evidence type="ECO:0000256" key="1">
    <source>
        <dbReference type="ARBA" id="ARBA00004167"/>
    </source>
</evidence>
<evidence type="ECO:0000256" key="4">
    <source>
        <dbReference type="ARBA" id="ARBA00022737"/>
    </source>
</evidence>
<keyword evidence="5" id="KW-0130">Cell adhesion</keyword>
<dbReference type="InterPro" id="IPR013783">
    <property type="entry name" value="Ig-like_fold"/>
</dbReference>
<dbReference type="GO" id="GO:0007156">
    <property type="term" value="P:homophilic cell adhesion via plasma membrane adhesion molecules"/>
    <property type="evidence" value="ECO:0007669"/>
    <property type="project" value="TreeGrafter"/>
</dbReference>
<dbReference type="Proteomes" id="UP000265140">
    <property type="component" value="Chromosome 20"/>
</dbReference>
<evidence type="ECO:0000256" key="12">
    <source>
        <dbReference type="SAM" id="SignalP"/>
    </source>
</evidence>
<evidence type="ECO:0000313" key="15">
    <source>
        <dbReference type="Ensembl" id="ENSELUP00000041514.2"/>
    </source>
</evidence>
<dbReference type="PANTHER" id="PTHR45080:SF29">
    <property type="entry name" value="NEURAL CELL ADHESION MOLECULE 1-LIKE ISOFORM X1"/>
    <property type="match status" value="1"/>
</dbReference>
<dbReference type="CDD" id="cd00096">
    <property type="entry name" value="Ig"/>
    <property type="match status" value="1"/>
</dbReference>
<evidence type="ECO:0000256" key="9">
    <source>
        <dbReference type="ARBA" id="ARBA00023180"/>
    </source>
</evidence>
<evidence type="ECO:0000256" key="10">
    <source>
        <dbReference type="ARBA" id="ARBA00023319"/>
    </source>
</evidence>
<evidence type="ECO:0000256" key="7">
    <source>
        <dbReference type="ARBA" id="ARBA00023136"/>
    </source>
</evidence>
<dbReference type="InterPro" id="IPR013098">
    <property type="entry name" value="Ig_I-set"/>
</dbReference>
<sequence>MAELMLILRMFTIMLILGFSEARMEILSNQADVPLGENHVLLCKAGGEGKISWKKDGEDLDKDGENPRIEEIDETSSKLTIVKAKIEDSGRYLCLCEFETDHRDETFIILFVYEKPAFIDIETYHEFLEGQDAVIPCNVTGQPAVEVKWKRYHQELQPNDRIRITEENSVQIKNISREDQGTYICEGKIKQRPISKETEISIVVNVSPIVKIHEEVKKVKAGPETNVSLICLVEGVPKPNITWKIPDTSDESRYKYNSDKSELTILSVVRHDYGPYTCVAKSKIGESSATIMLDVSEHPLAVLNQTEMEVESGQTISVSCNVSGHPMPTLQWFRKTTNGSLLTVDAGEGRMRLEDDYVLVIDDLTPSDGGLYTCMAISPAGNASTDLVLKTRPGKVCKVSAAPGPTSVHFTLGAPLVDGGSTITNFILQWRLESEQHWQDRLIQPTDPLVITSLVPYTSYLVRLATQNAVGPGEFSDQFTIRTQGIQGEPDKPVLVTSEGKVDGNMFSIPLTQMDDGGSPIINYIVHYRNMVDEDWRMKKLPSNLTTINLHDLQYNSEYQMEVQAVNLNGSSSPVKLNFKVPQPVPAERVSKSGIGKGAVVGIVVFIFFILLLAVDVTCCYTNRCGMLMFLAVKLFGQKVPGRKTVEEGHGTSNGDLKLNGIDILRNSIPNLQTQNETKNKLQAEVTCDQAPLTKFEKTPHNGDPDIEA</sequence>
<organism evidence="15 16">
    <name type="scientific">Esox lucius</name>
    <name type="common">Northern pike</name>
    <dbReference type="NCBI Taxonomy" id="8010"/>
    <lineage>
        <taxon>Eukaryota</taxon>
        <taxon>Metazoa</taxon>
        <taxon>Chordata</taxon>
        <taxon>Craniata</taxon>
        <taxon>Vertebrata</taxon>
        <taxon>Euteleostomi</taxon>
        <taxon>Actinopterygii</taxon>
        <taxon>Neopterygii</taxon>
        <taxon>Teleostei</taxon>
        <taxon>Protacanthopterygii</taxon>
        <taxon>Esociformes</taxon>
        <taxon>Esocidae</taxon>
        <taxon>Esox</taxon>
    </lineage>
</organism>
<feature type="chain" id="PRO_5044257347" description="Neural cell adhesion molecule 3" evidence="12">
    <location>
        <begin position="23"/>
        <end position="709"/>
    </location>
</feature>
<dbReference type="Bgee" id="ENSELUG00000022393">
    <property type="expression patterns" value="Expressed in spleen and 8 other cell types or tissues"/>
</dbReference>
<evidence type="ECO:0008006" key="17">
    <source>
        <dbReference type="Google" id="ProtNLM"/>
    </source>
</evidence>
<keyword evidence="2 11" id="KW-0812">Transmembrane</keyword>
<dbReference type="STRING" id="8010.ENSELUP00000041514"/>
<reference evidence="16" key="1">
    <citation type="journal article" date="2014" name="PLoS ONE">
        <title>The genome and linkage map of the northern pike (Esox lucius): conserved synteny revealed between the salmonid sister group and the Neoteleostei.</title>
        <authorList>
            <person name="Rondeau E.B."/>
            <person name="Minkley D.R."/>
            <person name="Leong J.S."/>
            <person name="Messmer A.M."/>
            <person name="Jantzen J.R."/>
            <person name="von Schalburg K.R."/>
            <person name="Lemon C."/>
            <person name="Bird N.H."/>
            <person name="Koop B.F."/>
        </authorList>
    </citation>
    <scope>NUCLEOTIDE SEQUENCE</scope>
</reference>